<dbReference type="PANTHER" id="PTHR40619">
    <property type="entry name" value="FUNGAL STAND N-TERMINAL GOODBYE DOMAIN-CONTAINING PROTEIN"/>
    <property type="match status" value="1"/>
</dbReference>
<accession>A0AAN7GTB1</accession>
<dbReference type="Proteomes" id="UP001301958">
    <property type="component" value="Unassembled WGS sequence"/>
</dbReference>
<name>A0AAN7GTB1_9PEZI</name>
<dbReference type="AlphaFoldDB" id="A0AAN7GTB1"/>
<evidence type="ECO:0000313" key="3">
    <source>
        <dbReference type="Proteomes" id="UP001301958"/>
    </source>
</evidence>
<evidence type="ECO:0008006" key="4">
    <source>
        <dbReference type="Google" id="ProtNLM"/>
    </source>
</evidence>
<feature type="compositionally biased region" description="Basic and acidic residues" evidence="1">
    <location>
        <begin position="280"/>
        <end position="289"/>
    </location>
</feature>
<feature type="region of interest" description="Disordered" evidence="1">
    <location>
        <begin position="681"/>
        <end position="705"/>
    </location>
</feature>
<comment type="caution">
    <text evidence="2">The sequence shown here is derived from an EMBL/GenBank/DDBJ whole genome shotgun (WGS) entry which is preliminary data.</text>
</comment>
<organism evidence="2 3">
    <name type="scientific">Podospora fimiseda</name>
    <dbReference type="NCBI Taxonomy" id="252190"/>
    <lineage>
        <taxon>Eukaryota</taxon>
        <taxon>Fungi</taxon>
        <taxon>Dikarya</taxon>
        <taxon>Ascomycota</taxon>
        <taxon>Pezizomycotina</taxon>
        <taxon>Sordariomycetes</taxon>
        <taxon>Sordariomycetidae</taxon>
        <taxon>Sordariales</taxon>
        <taxon>Podosporaceae</taxon>
        <taxon>Podospora</taxon>
    </lineage>
</organism>
<dbReference type="EMBL" id="MU865404">
    <property type="protein sequence ID" value="KAK4224088.1"/>
    <property type="molecule type" value="Genomic_DNA"/>
</dbReference>
<keyword evidence="3" id="KW-1185">Reference proteome</keyword>
<evidence type="ECO:0000256" key="1">
    <source>
        <dbReference type="SAM" id="MobiDB-lite"/>
    </source>
</evidence>
<dbReference type="PANTHER" id="PTHR40619:SF3">
    <property type="entry name" value="FUNGAL STAND N-TERMINAL GOODBYE DOMAIN-CONTAINING PROTEIN"/>
    <property type="match status" value="1"/>
</dbReference>
<feature type="region of interest" description="Disordered" evidence="1">
    <location>
        <begin position="267"/>
        <end position="291"/>
    </location>
</feature>
<proteinExistence type="predicted"/>
<gene>
    <name evidence="2" type="ORF">QBC38DRAFT_486249</name>
</gene>
<sequence>MDSSTGPIVYRKRILTNPAAEFVEKRATWELLAQLTNSTEEAADLEKRTEFISEFDGFALKGKVFDPTAYYEESEKRLAKFRETLQAFVRLIKERNVESDLSIILKDPSDGAFTLDYALSVVARIDEGPPDTSTHAKTCKAFIRRCFKKVDNNKQIIDGILSMVPNDVYGSVISGAFTIILAAVEKHNEQREAIQKFLAEIPHKLEKMHRLSDIHCDSRRLHACIDGVIVAIFVVLERIVNKLTDTWTYKTKKKTATLKSIIKGRSKKSKNCSTDDTELREEGDAKDGTTLDQTTVADAIADLETQVQRFEEEVLICDKERLKRVEQDTGSTSHNVEAVVKDTKLMKDSLAWMIAKGLINPESDQSSRDEFQIRMLDMIYLFLASDPRLNPSSNAAPDLAQLPELEETKPEPPSPQVIRKQNRRIVKTWLSNLDDFKHDPISDMKDCLAHMERLDLDDKNISQSILTSEKLRDWFKSHESSILTISLPTPPSGLVNPTSVTAALLATALQSTRRFPVLSFFCGYRTNDSILSKDSGPLGLVKSLSAQLMGFIRDYRKEIDLSSLQEEKLLRAKSITDLTSSLTLLEAFISLLPEGDTAYIIIEGHSRMTGGEKKGNKVLKGLDKIIQRIGESRGLEIKVLITDPLVGSVVGDLADMELHVQDLGAGSGVFHVEDVKRITGDLEGKKKKRKRKTNAKRGNKETESD</sequence>
<evidence type="ECO:0000313" key="2">
    <source>
        <dbReference type="EMBL" id="KAK4224088.1"/>
    </source>
</evidence>
<reference evidence="2" key="1">
    <citation type="journal article" date="2023" name="Mol. Phylogenet. Evol.">
        <title>Genome-scale phylogeny and comparative genomics of the fungal order Sordariales.</title>
        <authorList>
            <person name="Hensen N."/>
            <person name="Bonometti L."/>
            <person name="Westerberg I."/>
            <person name="Brannstrom I.O."/>
            <person name="Guillou S."/>
            <person name="Cros-Aarteil S."/>
            <person name="Calhoun S."/>
            <person name="Haridas S."/>
            <person name="Kuo A."/>
            <person name="Mondo S."/>
            <person name="Pangilinan J."/>
            <person name="Riley R."/>
            <person name="LaButti K."/>
            <person name="Andreopoulos B."/>
            <person name="Lipzen A."/>
            <person name="Chen C."/>
            <person name="Yan M."/>
            <person name="Daum C."/>
            <person name="Ng V."/>
            <person name="Clum A."/>
            <person name="Steindorff A."/>
            <person name="Ohm R.A."/>
            <person name="Martin F."/>
            <person name="Silar P."/>
            <person name="Natvig D.O."/>
            <person name="Lalanne C."/>
            <person name="Gautier V."/>
            <person name="Ament-Velasquez S.L."/>
            <person name="Kruys A."/>
            <person name="Hutchinson M.I."/>
            <person name="Powell A.J."/>
            <person name="Barry K."/>
            <person name="Miller A.N."/>
            <person name="Grigoriev I.V."/>
            <person name="Debuchy R."/>
            <person name="Gladieux P."/>
            <person name="Hiltunen Thoren M."/>
            <person name="Johannesson H."/>
        </authorList>
    </citation>
    <scope>NUCLEOTIDE SEQUENCE</scope>
    <source>
        <strain evidence="2">CBS 990.96</strain>
    </source>
</reference>
<reference evidence="2" key="2">
    <citation type="submission" date="2023-05" db="EMBL/GenBank/DDBJ databases">
        <authorList>
            <consortium name="Lawrence Berkeley National Laboratory"/>
            <person name="Steindorff A."/>
            <person name="Hensen N."/>
            <person name="Bonometti L."/>
            <person name="Westerberg I."/>
            <person name="Brannstrom I.O."/>
            <person name="Guillou S."/>
            <person name="Cros-Aarteil S."/>
            <person name="Calhoun S."/>
            <person name="Haridas S."/>
            <person name="Kuo A."/>
            <person name="Mondo S."/>
            <person name="Pangilinan J."/>
            <person name="Riley R."/>
            <person name="Labutti K."/>
            <person name="Andreopoulos B."/>
            <person name="Lipzen A."/>
            <person name="Chen C."/>
            <person name="Yanf M."/>
            <person name="Daum C."/>
            <person name="Ng V."/>
            <person name="Clum A."/>
            <person name="Ohm R."/>
            <person name="Martin F."/>
            <person name="Silar P."/>
            <person name="Natvig D."/>
            <person name="Lalanne C."/>
            <person name="Gautier V."/>
            <person name="Ament-Velasquez S.L."/>
            <person name="Kruys A."/>
            <person name="Hutchinson M.I."/>
            <person name="Powell A.J."/>
            <person name="Barry K."/>
            <person name="Miller A.N."/>
            <person name="Grigoriev I.V."/>
            <person name="Debuchy R."/>
            <person name="Gladieux P."/>
            <person name="Thoren M.H."/>
            <person name="Johannesson H."/>
        </authorList>
    </citation>
    <scope>NUCLEOTIDE SEQUENCE</scope>
    <source>
        <strain evidence="2">CBS 990.96</strain>
    </source>
</reference>
<feature type="compositionally biased region" description="Basic residues" evidence="1">
    <location>
        <begin position="685"/>
        <end position="697"/>
    </location>
</feature>
<protein>
    <recommendedName>
        <fullName evidence="4">Fungal STAND N-terminal Goodbye domain-containing protein</fullName>
    </recommendedName>
</protein>